<evidence type="ECO:0000259" key="2">
    <source>
        <dbReference type="PROSITE" id="PS51781"/>
    </source>
</evidence>
<dbReference type="PANTHER" id="PTHR46066:SF2">
    <property type="entry name" value="CHITINASE DOMAIN-CONTAINING PROTEIN 1"/>
    <property type="match status" value="1"/>
</dbReference>
<dbReference type="Pfam" id="PF00704">
    <property type="entry name" value="Glyco_hydro_18"/>
    <property type="match status" value="1"/>
</dbReference>
<evidence type="ECO:0000259" key="3">
    <source>
        <dbReference type="PROSITE" id="PS51910"/>
    </source>
</evidence>
<proteinExistence type="predicted"/>
<keyword evidence="4" id="KW-0614">Plasmid</keyword>
<dbReference type="HOGENOM" id="CLU_037415_2_1_9"/>
<dbReference type="InterPro" id="IPR017853">
    <property type="entry name" value="GH"/>
</dbReference>
<gene>
    <name evidence="4" type="ORF">EAL2_808p02970</name>
</gene>
<evidence type="ECO:0000256" key="1">
    <source>
        <dbReference type="SAM" id="Phobius"/>
    </source>
</evidence>
<dbReference type="SMART" id="SM00287">
    <property type="entry name" value="SH3b"/>
    <property type="match status" value="1"/>
</dbReference>
<dbReference type="SMART" id="SM00636">
    <property type="entry name" value="Glyco_18"/>
    <property type="match status" value="1"/>
</dbReference>
<dbReference type="InterPro" id="IPR029070">
    <property type="entry name" value="Chitinase_insertion_sf"/>
</dbReference>
<dbReference type="PANTHER" id="PTHR46066">
    <property type="entry name" value="CHITINASE DOMAIN-CONTAINING PROTEIN 1 FAMILY MEMBER"/>
    <property type="match status" value="1"/>
</dbReference>
<organism evidence="4 5">
    <name type="scientific">Peptoclostridium acidaminophilum DSM 3953</name>
    <dbReference type="NCBI Taxonomy" id="1286171"/>
    <lineage>
        <taxon>Bacteria</taxon>
        <taxon>Bacillati</taxon>
        <taxon>Bacillota</taxon>
        <taxon>Clostridia</taxon>
        <taxon>Peptostreptococcales</taxon>
        <taxon>Peptoclostridiaceae</taxon>
        <taxon>Peptoclostridium</taxon>
    </lineage>
</organism>
<dbReference type="InterPro" id="IPR011583">
    <property type="entry name" value="Chitinase_II/V-like_cat"/>
</dbReference>
<dbReference type="Gene3D" id="2.30.30.40">
    <property type="entry name" value="SH3 Domains"/>
    <property type="match status" value="1"/>
</dbReference>
<dbReference type="GO" id="GO:0005975">
    <property type="term" value="P:carbohydrate metabolic process"/>
    <property type="evidence" value="ECO:0007669"/>
    <property type="project" value="InterPro"/>
</dbReference>
<dbReference type="Gene3D" id="3.10.50.10">
    <property type="match status" value="1"/>
</dbReference>
<dbReference type="PATRIC" id="fig|1286171.3.peg.2473"/>
<dbReference type="KEGG" id="eac:EAL2_808p02970"/>
<dbReference type="eggNOG" id="COG3858">
    <property type="taxonomic scope" value="Bacteria"/>
</dbReference>
<keyword evidence="4" id="KW-0378">Hydrolase</keyword>
<dbReference type="AlphaFoldDB" id="W8TNR4"/>
<dbReference type="GO" id="GO:0016787">
    <property type="term" value="F:hydrolase activity"/>
    <property type="evidence" value="ECO:0007669"/>
    <property type="project" value="UniProtKB-KW"/>
</dbReference>
<feature type="transmembrane region" description="Helical" evidence="1">
    <location>
        <begin position="18"/>
        <end position="39"/>
    </location>
</feature>
<dbReference type="Gene3D" id="3.20.20.80">
    <property type="entry name" value="Glycosidases"/>
    <property type="match status" value="2"/>
</dbReference>
<dbReference type="RefSeq" id="WP_025436676.1">
    <property type="nucleotide sequence ID" value="NZ_CP007453.1"/>
</dbReference>
<accession>W8TNR4</accession>
<dbReference type="SUPFAM" id="SSF51445">
    <property type="entry name" value="(Trans)glycosidases"/>
    <property type="match status" value="1"/>
</dbReference>
<keyword evidence="1" id="KW-0472">Membrane</keyword>
<dbReference type="Proteomes" id="UP000019591">
    <property type="component" value="Plasmid EAL2_808p"/>
</dbReference>
<evidence type="ECO:0000313" key="4">
    <source>
        <dbReference type="EMBL" id="AHM57802.1"/>
    </source>
</evidence>
<feature type="domain" description="SH3b" evidence="2">
    <location>
        <begin position="276"/>
        <end position="346"/>
    </location>
</feature>
<sequence>MICNEEADAITGEKKKGILIGVLIGCFVTLSVFGIRSMLEKTKISEEVRSFEHVIMGWDYVSDKRFVSEKSSKSGYNTVAPLWYQIEGSKTDINGVSLKMTSDSEYVRIAHENGYRVWAMLSDGFSPSRSRLIFENEDKMNSIIDSIVADVVKKDIDGVNIDFEGDGRKNREGFTRFVTLLSKKLSESGKVTSVDVTGYDTYSLSSYYDRVALAEACDYIVLMGYDEHWSGSTVAGSVSSLGWVKGNVEKTLKEVPSEKLVLGIPFYTRAWRVVEGEGVEVVNSYVNVRSEPSTDGEKLGAAQKGSFYKFLESMSIDKAGKADVWHKINFNGKEAYVHSDYVRVRDYGEEGRASSKAYAIRIQSNIIRDNSPDIALDNETGQNLAVYKNSDGSLTKIWMEDELSLKGRAGIVKELGLAGVAAWRLGYEEEDTWKHVVEGLIAE</sequence>
<dbReference type="OrthoDB" id="9775889at2"/>
<dbReference type="GO" id="GO:0008061">
    <property type="term" value="F:chitin binding"/>
    <property type="evidence" value="ECO:0007669"/>
    <property type="project" value="InterPro"/>
</dbReference>
<dbReference type="InterPro" id="IPR003646">
    <property type="entry name" value="SH3-like_bac-type"/>
</dbReference>
<keyword evidence="5" id="KW-1185">Reference proteome</keyword>
<feature type="domain" description="GH18" evidence="3">
    <location>
        <begin position="21"/>
        <end position="443"/>
    </location>
</feature>
<dbReference type="PROSITE" id="PS51910">
    <property type="entry name" value="GH18_2"/>
    <property type="match status" value="1"/>
</dbReference>
<geneLocation type="plasmid" evidence="4 5">
    <name>EAL2_808p</name>
</geneLocation>
<dbReference type="PROSITE" id="PS51781">
    <property type="entry name" value="SH3B"/>
    <property type="match status" value="1"/>
</dbReference>
<dbReference type="InterPro" id="IPR001223">
    <property type="entry name" value="Glyco_hydro18_cat"/>
</dbReference>
<evidence type="ECO:0000313" key="5">
    <source>
        <dbReference type="Proteomes" id="UP000019591"/>
    </source>
</evidence>
<keyword evidence="1" id="KW-0812">Transmembrane</keyword>
<dbReference type="EMBL" id="CP007453">
    <property type="protein sequence ID" value="AHM57802.1"/>
    <property type="molecule type" value="Genomic_DNA"/>
</dbReference>
<name>W8TNR4_PEPAC</name>
<protein>
    <submittedName>
        <fullName evidence="4">Glycoside hydrolase family 18</fullName>
    </submittedName>
</protein>
<keyword evidence="1" id="KW-1133">Transmembrane helix</keyword>
<reference evidence="4 5" key="1">
    <citation type="journal article" date="2014" name="Genome Announc.">
        <title>Complete Genome Sequence of Amino Acid-Utilizing Eubacterium acidaminophilum al-2 (DSM 3953).</title>
        <authorList>
            <person name="Poehlein A."/>
            <person name="Andreesen J.R."/>
            <person name="Daniel R."/>
        </authorList>
    </citation>
    <scope>NUCLEOTIDE SEQUENCE [LARGE SCALE GENOMIC DNA]</scope>
    <source>
        <strain evidence="4 5">DSM 3953</strain>
        <plasmid evidence="5">Plasmid EAL2_808p</plasmid>
    </source>
</reference>